<sequence length="156" mass="16782">MTDETARTIIDANSYLTLATADADGKPWATPVWFAADEYTDFIWLSRPTTRHSTNIAARPDVGIVVFDSTVPINQGQAVYVEAVAGEVPAAEVERAVAVFSARSVARGGRPYRAADVVEPAGFRLYRARAVAHYVLDAHDSRVPVAPGRKASGPAR</sequence>
<dbReference type="PANTHER" id="PTHR35176:SF6">
    <property type="entry name" value="HEME OXYGENASE HI_0854-RELATED"/>
    <property type="match status" value="1"/>
</dbReference>
<dbReference type="AlphaFoldDB" id="A0A8J3Z5X9"/>
<name>A0A8J3Z5X9_9ACTN</name>
<dbReference type="GO" id="GO:0070967">
    <property type="term" value="F:coenzyme F420 binding"/>
    <property type="evidence" value="ECO:0007669"/>
    <property type="project" value="TreeGrafter"/>
</dbReference>
<organism evidence="3 4">
    <name type="scientific">Virgisporangium aurantiacum</name>
    <dbReference type="NCBI Taxonomy" id="175570"/>
    <lineage>
        <taxon>Bacteria</taxon>
        <taxon>Bacillati</taxon>
        <taxon>Actinomycetota</taxon>
        <taxon>Actinomycetes</taxon>
        <taxon>Micromonosporales</taxon>
        <taxon>Micromonosporaceae</taxon>
        <taxon>Virgisporangium</taxon>
    </lineage>
</organism>
<dbReference type="GO" id="GO:0016627">
    <property type="term" value="F:oxidoreductase activity, acting on the CH-CH group of donors"/>
    <property type="evidence" value="ECO:0007669"/>
    <property type="project" value="TreeGrafter"/>
</dbReference>
<dbReference type="Proteomes" id="UP000612585">
    <property type="component" value="Unassembled WGS sequence"/>
</dbReference>
<dbReference type="Gene3D" id="2.30.110.10">
    <property type="entry name" value="Electron Transport, Fmn-binding Protein, Chain A"/>
    <property type="match status" value="1"/>
</dbReference>
<reference evidence="3" key="1">
    <citation type="submission" date="2021-01" db="EMBL/GenBank/DDBJ databases">
        <title>Whole genome shotgun sequence of Virgisporangium aurantiacum NBRC 16421.</title>
        <authorList>
            <person name="Komaki H."/>
            <person name="Tamura T."/>
        </authorList>
    </citation>
    <scope>NUCLEOTIDE SEQUENCE</scope>
    <source>
        <strain evidence="3">NBRC 16421</strain>
    </source>
</reference>
<dbReference type="RefSeq" id="WP_203992453.1">
    <property type="nucleotide sequence ID" value="NZ_BOPG01000019.1"/>
</dbReference>
<evidence type="ECO:0000259" key="2">
    <source>
        <dbReference type="Pfam" id="PF01243"/>
    </source>
</evidence>
<dbReference type="PANTHER" id="PTHR35176">
    <property type="entry name" value="HEME OXYGENASE HI_0854-RELATED"/>
    <property type="match status" value="1"/>
</dbReference>
<evidence type="ECO:0000313" key="4">
    <source>
        <dbReference type="Proteomes" id="UP000612585"/>
    </source>
</evidence>
<dbReference type="EMBL" id="BOPG01000019">
    <property type="protein sequence ID" value="GIJ55520.1"/>
    <property type="molecule type" value="Genomic_DNA"/>
</dbReference>
<dbReference type="Pfam" id="PF01243">
    <property type="entry name" value="PNPOx_N"/>
    <property type="match status" value="1"/>
</dbReference>
<evidence type="ECO:0000313" key="3">
    <source>
        <dbReference type="EMBL" id="GIJ55520.1"/>
    </source>
</evidence>
<feature type="domain" description="Pyridoxamine 5'-phosphate oxidase N-terminal" evidence="2">
    <location>
        <begin position="3"/>
        <end position="104"/>
    </location>
</feature>
<dbReference type="GO" id="GO:0005829">
    <property type="term" value="C:cytosol"/>
    <property type="evidence" value="ECO:0007669"/>
    <property type="project" value="TreeGrafter"/>
</dbReference>
<accession>A0A8J3Z5X9</accession>
<proteinExistence type="predicted"/>
<dbReference type="InterPro" id="IPR011576">
    <property type="entry name" value="Pyridox_Oxase_N"/>
</dbReference>
<dbReference type="InterPro" id="IPR012349">
    <property type="entry name" value="Split_barrel_FMN-bd"/>
</dbReference>
<comment type="caution">
    <text evidence="3">The sequence shown here is derived from an EMBL/GenBank/DDBJ whole genome shotgun (WGS) entry which is preliminary data.</text>
</comment>
<protein>
    <recommendedName>
        <fullName evidence="2">Pyridoxamine 5'-phosphate oxidase N-terminal domain-containing protein</fullName>
    </recommendedName>
</protein>
<keyword evidence="1" id="KW-0560">Oxidoreductase</keyword>
<dbReference type="SUPFAM" id="SSF50475">
    <property type="entry name" value="FMN-binding split barrel"/>
    <property type="match status" value="1"/>
</dbReference>
<gene>
    <name evidence="3" type="ORF">Vau01_030360</name>
</gene>
<keyword evidence="4" id="KW-1185">Reference proteome</keyword>
<dbReference type="InterPro" id="IPR052019">
    <property type="entry name" value="F420H2_bilvrd_red/Heme_oxyg"/>
</dbReference>
<evidence type="ECO:0000256" key="1">
    <source>
        <dbReference type="ARBA" id="ARBA00023002"/>
    </source>
</evidence>